<evidence type="ECO:0008006" key="3">
    <source>
        <dbReference type="Google" id="ProtNLM"/>
    </source>
</evidence>
<proteinExistence type="predicted"/>
<sequence length="121" mass="13775">MVKFNVDGASRGNPSEARIGGVLRDDGGKMWGNANCIIVENNSEIAVKWAREPSTTPWTYITTMMHMEFFKSQLKNWSFLKIQRLVNKVVDSLAKAEVEREDEFLWVIIEDGEDGPILLKD</sequence>
<dbReference type="PANTHER" id="PTHR33033">
    <property type="entry name" value="POLYNUCLEOTIDYL TRANSFERASE, RIBONUCLEASE H-LIKE SUPERFAMILY PROTEIN-RELATED"/>
    <property type="match status" value="1"/>
</dbReference>
<gene>
    <name evidence="1" type="ORF">TCM_044583</name>
</gene>
<dbReference type="SUPFAM" id="SSF53098">
    <property type="entry name" value="Ribonuclease H-like"/>
    <property type="match status" value="1"/>
</dbReference>
<dbReference type="InterPro" id="IPR044730">
    <property type="entry name" value="RNase_H-like_dom_plant"/>
</dbReference>
<protein>
    <recommendedName>
        <fullName evidence="3">RNase H type-1 domain-containing protein</fullName>
    </recommendedName>
</protein>
<keyword evidence="2" id="KW-1185">Reference proteome</keyword>
<dbReference type="EMBL" id="CM001888">
    <property type="protein sequence ID" value="EOY19462.1"/>
    <property type="molecule type" value="Genomic_DNA"/>
</dbReference>
<dbReference type="CDD" id="cd06222">
    <property type="entry name" value="RNase_H_like"/>
    <property type="match status" value="1"/>
</dbReference>
<dbReference type="PANTHER" id="PTHR33033:SF83">
    <property type="entry name" value="REVERSE TRANSCRIPTASE-LIKE PROTEIN"/>
    <property type="match status" value="1"/>
</dbReference>
<organism evidence="1 2">
    <name type="scientific">Theobroma cacao</name>
    <name type="common">Cacao</name>
    <name type="synonym">Cocoa</name>
    <dbReference type="NCBI Taxonomy" id="3641"/>
    <lineage>
        <taxon>Eukaryota</taxon>
        <taxon>Viridiplantae</taxon>
        <taxon>Streptophyta</taxon>
        <taxon>Embryophyta</taxon>
        <taxon>Tracheophyta</taxon>
        <taxon>Spermatophyta</taxon>
        <taxon>Magnoliopsida</taxon>
        <taxon>eudicotyledons</taxon>
        <taxon>Gunneridae</taxon>
        <taxon>Pentapetalae</taxon>
        <taxon>rosids</taxon>
        <taxon>malvids</taxon>
        <taxon>Malvales</taxon>
        <taxon>Malvaceae</taxon>
        <taxon>Byttnerioideae</taxon>
        <taxon>Theobroma</taxon>
    </lineage>
</organism>
<dbReference type="InParanoid" id="A0A061FS14"/>
<dbReference type="Proteomes" id="UP000026915">
    <property type="component" value="Chromosome 10"/>
</dbReference>
<evidence type="ECO:0000313" key="1">
    <source>
        <dbReference type="EMBL" id="EOY19462.1"/>
    </source>
</evidence>
<dbReference type="Gramene" id="EOY19462">
    <property type="protein sequence ID" value="EOY19462"/>
    <property type="gene ID" value="TCM_044583"/>
</dbReference>
<name>A0A061FS14_THECC</name>
<dbReference type="eggNOG" id="ENOG502R6QW">
    <property type="taxonomic scope" value="Eukaryota"/>
</dbReference>
<dbReference type="InterPro" id="IPR012337">
    <property type="entry name" value="RNaseH-like_sf"/>
</dbReference>
<reference evidence="1 2" key="1">
    <citation type="journal article" date="2013" name="Genome Biol.">
        <title>The genome sequence of the most widely cultivated cacao type and its use to identify candidate genes regulating pod color.</title>
        <authorList>
            <person name="Motamayor J.C."/>
            <person name="Mockaitis K."/>
            <person name="Schmutz J."/>
            <person name="Haiminen N."/>
            <person name="Iii D.L."/>
            <person name="Cornejo O."/>
            <person name="Findley S.D."/>
            <person name="Zheng P."/>
            <person name="Utro F."/>
            <person name="Royaert S."/>
            <person name="Saski C."/>
            <person name="Jenkins J."/>
            <person name="Podicheti R."/>
            <person name="Zhao M."/>
            <person name="Scheffler B.E."/>
            <person name="Stack J.C."/>
            <person name="Feltus F.A."/>
            <person name="Mustiga G.M."/>
            <person name="Amores F."/>
            <person name="Phillips W."/>
            <person name="Marelli J.P."/>
            <person name="May G.D."/>
            <person name="Shapiro H."/>
            <person name="Ma J."/>
            <person name="Bustamante C.D."/>
            <person name="Schnell R.J."/>
            <person name="Main D."/>
            <person name="Gilbert D."/>
            <person name="Parida L."/>
            <person name="Kuhn D.N."/>
        </authorList>
    </citation>
    <scope>NUCLEOTIDE SEQUENCE [LARGE SCALE GENOMIC DNA]</scope>
    <source>
        <strain evidence="2">cv. Matina 1-6</strain>
    </source>
</reference>
<dbReference type="HOGENOM" id="CLU_000680_21_2_1"/>
<accession>A0A061FS14</accession>
<dbReference type="AlphaFoldDB" id="A0A061FS14"/>
<evidence type="ECO:0000313" key="2">
    <source>
        <dbReference type="Proteomes" id="UP000026915"/>
    </source>
</evidence>